<organism evidence="1 2">
    <name type="scientific">Phytohabitans suffuscus</name>
    <dbReference type="NCBI Taxonomy" id="624315"/>
    <lineage>
        <taxon>Bacteria</taxon>
        <taxon>Bacillati</taxon>
        <taxon>Actinomycetota</taxon>
        <taxon>Actinomycetes</taxon>
        <taxon>Micromonosporales</taxon>
        <taxon>Micromonosporaceae</taxon>
    </lineage>
</organism>
<reference evidence="1 2" key="2">
    <citation type="submission" date="2020-03" db="EMBL/GenBank/DDBJ databases">
        <authorList>
            <person name="Ichikawa N."/>
            <person name="Kimura A."/>
            <person name="Kitahashi Y."/>
            <person name="Uohara A."/>
        </authorList>
    </citation>
    <scope>NUCLEOTIDE SEQUENCE [LARGE SCALE GENOMIC DNA]</scope>
    <source>
        <strain evidence="1 2">NBRC 105367</strain>
    </source>
</reference>
<dbReference type="Proteomes" id="UP000503011">
    <property type="component" value="Chromosome"/>
</dbReference>
<reference evidence="1 2" key="1">
    <citation type="submission" date="2020-03" db="EMBL/GenBank/DDBJ databases">
        <title>Whole genome shotgun sequence of Phytohabitans suffuscus NBRC 105367.</title>
        <authorList>
            <person name="Komaki H."/>
            <person name="Tamura T."/>
        </authorList>
    </citation>
    <scope>NUCLEOTIDE SEQUENCE [LARGE SCALE GENOMIC DNA]</scope>
    <source>
        <strain evidence="1 2">NBRC 105367</strain>
    </source>
</reference>
<keyword evidence="2" id="KW-1185">Reference proteome</keyword>
<evidence type="ECO:0000313" key="1">
    <source>
        <dbReference type="EMBL" id="BCB84558.1"/>
    </source>
</evidence>
<dbReference type="KEGG" id="psuu:Psuf_018710"/>
<accession>A0A6F8YF05</accession>
<evidence type="ECO:0000313" key="2">
    <source>
        <dbReference type="Proteomes" id="UP000503011"/>
    </source>
</evidence>
<protein>
    <submittedName>
        <fullName evidence="1">Uncharacterized protein</fullName>
    </submittedName>
</protein>
<dbReference type="AlphaFoldDB" id="A0A6F8YF05"/>
<proteinExistence type="predicted"/>
<dbReference type="EMBL" id="AP022871">
    <property type="protein sequence ID" value="BCB84558.1"/>
    <property type="molecule type" value="Genomic_DNA"/>
</dbReference>
<name>A0A6F8YF05_9ACTN</name>
<dbReference type="RefSeq" id="WP_173155782.1">
    <property type="nucleotide sequence ID" value="NZ_AP022871.1"/>
</dbReference>
<sequence>MTSDDKIGVYLEEHPVEARPVLERPEPSPRMRDLDFLIGTVDSVFDTGVRFECTSEPIMDGLYIRMEMRATYADGTWRNNGTWIIAWSEIEQEFQSYYWDALGNHGTSTSPGWRDGVLEFVGSHVLAEPGTRGMTMDRYSRFDEEHFMLEAFVQVDGEWKKWNTQDCHRRPRLPDPAG</sequence>
<gene>
    <name evidence="1" type="ORF">Psuf_018710</name>
</gene>